<dbReference type="GO" id="GO:0005886">
    <property type="term" value="C:plasma membrane"/>
    <property type="evidence" value="ECO:0007669"/>
    <property type="project" value="TreeGrafter"/>
</dbReference>
<dbReference type="EMBL" id="CAJQZP010000410">
    <property type="protein sequence ID" value="CAG4959981.1"/>
    <property type="molecule type" value="Genomic_DNA"/>
</dbReference>
<gene>
    <name evidence="11" type="ORF">PAPOLLO_LOCUS6262</name>
</gene>
<keyword evidence="5" id="KW-0297">G-protein coupled receptor</keyword>
<evidence type="ECO:0000256" key="7">
    <source>
        <dbReference type="ARBA" id="ARBA00023170"/>
    </source>
</evidence>
<dbReference type="InterPro" id="IPR000276">
    <property type="entry name" value="GPCR_Rhodpsn"/>
</dbReference>
<evidence type="ECO:0000256" key="1">
    <source>
        <dbReference type="ARBA" id="ARBA00004141"/>
    </source>
</evidence>
<evidence type="ECO:0000256" key="8">
    <source>
        <dbReference type="ARBA" id="ARBA00023224"/>
    </source>
</evidence>
<name>A0A8S3WI56_PARAO</name>
<keyword evidence="4 9" id="KW-1133">Transmembrane helix</keyword>
<comment type="subcellular location">
    <subcellularLocation>
        <location evidence="1">Membrane</location>
        <topology evidence="1">Multi-pass membrane protein</topology>
    </subcellularLocation>
</comment>
<comment type="caution">
    <text evidence="11">The sequence shown here is derived from an EMBL/GenBank/DDBJ whole genome shotgun (WGS) entry which is preliminary data.</text>
</comment>
<keyword evidence="7" id="KW-0675">Receptor</keyword>
<dbReference type="PROSITE" id="PS50262">
    <property type="entry name" value="G_PROTEIN_RECEP_F1_2"/>
    <property type="match status" value="1"/>
</dbReference>
<keyword evidence="6 9" id="KW-0472">Membrane</keyword>
<comment type="similarity">
    <text evidence="2">Belongs to the G-protein coupled receptor 1 family.</text>
</comment>
<keyword evidence="12" id="KW-1185">Reference proteome</keyword>
<evidence type="ECO:0000259" key="10">
    <source>
        <dbReference type="PROSITE" id="PS50262"/>
    </source>
</evidence>
<dbReference type="PANTHER" id="PTHR45695">
    <property type="entry name" value="LEUCOKININ RECEPTOR-RELATED"/>
    <property type="match status" value="1"/>
</dbReference>
<dbReference type="SUPFAM" id="SSF81321">
    <property type="entry name" value="Family A G protein-coupled receptor-like"/>
    <property type="match status" value="1"/>
</dbReference>
<keyword evidence="8" id="KW-0807">Transducer</keyword>
<feature type="transmembrane region" description="Helical" evidence="9">
    <location>
        <begin position="259"/>
        <end position="280"/>
    </location>
</feature>
<organism evidence="11 12">
    <name type="scientific">Parnassius apollo</name>
    <name type="common">Apollo butterfly</name>
    <name type="synonym">Papilio apollo</name>
    <dbReference type="NCBI Taxonomy" id="110799"/>
    <lineage>
        <taxon>Eukaryota</taxon>
        <taxon>Metazoa</taxon>
        <taxon>Ecdysozoa</taxon>
        <taxon>Arthropoda</taxon>
        <taxon>Hexapoda</taxon>
        <taxon>Insecta</taxon>
        <taxon>Pterygota</taxon>
        <taxon>Neoptera</taxon>
        <taxon>Endopterygota</taxon>
        <taxon>Lepidoptera</taxon>
        <taxon>Glossata</taxon>
        <taxon>Ditrysia</taxon>
        <taxon>Papilionoidea</taxon>
        <taxon>Papilionidae</taxon>
        <taxon>Parnassiinae</taxon>
        <taxon>Parnassini</taxon>
        <taxon>Parnassius</taxon>
        <taxon>Parnassius</taxon>
    </lineage>
</organism>
<dbReference type="PANTHER" id="PTHR45695:SF9">
    <property type="entry name" value="LEUCOKININ RECEPTOR"/>
    <property type="match status" value="1"/>
</dbReference>
<evidence type="ECO:0000256" key="2">
    <source>
        <dbReference type="ARBA" id="ARBA00010663"/>
    </source>
</evidence>
<evidence type="ECO:0000313" key="11">
    <source>
        <dbReference type="EMBL" id="CAG4959981.1"/>
    </source>
</evidence>
<sequence>MHDNDFRAFSRYYSNWSADDLNNIDTSVFPFPNTLWHVKSAKEIALKSSAMLVVSIMGIFLNTVIITILIKNKWLWTASNYLVGNLALVDLLTLVVCPWFMLVRDFYQNYVLRTFGCKFEGFLQATFLLASVGAVMLVSYDRLAAAVMNADARVTKAAAPKLIVASWALAVILSLPWSINREFVMRQWTNYLEMYCAEDLNVLTVYWHFIIILLVWLPLGLMIITYGTIMWRLEWSSRELSSRGGGQMVTKVRGRAMKITACVLLAAAICRMPYTVLVYWRNNLSLEINSVDGAYSVMWFIANYLIYFNCAINPLIYGFTNTRFRRAMDRTPGVAWFNFGSWCCMCATFNMKKGPPPDKNMANIFVIENSPRPNKKLSRVIKNILLINRDTVELSLPKVEEVTTKPTKITPLKVDNYVNS</sequence>
<evidence type="ECO:0000256" key="6">
    <source>
        <dbReference type="ARBA" id="ARBA00023136"/>
    </source>
</evidence>
<evidence type="ECO:0000256" key="5">
    <source>
        <dbReference type="ARBA" id="ARBA00023040"/>
    </source>
</evidence>
<feature type="transmembrane region" description="Helical" evidence="9">
    <location>
        <begin position="205"/>
        <end position="229"/>
    </location>
</feature>
<feature type="transmembrane region" description="Helical" evidence="9">
    <location>
        <begin position="122"/>
        <end position="140"/>
    </location>
</feature>
<dbReference type="Pfam" id="PF00001">
    <property type="entry name" value="7tm_1"/>
    <property type="match status" value="1"/>
</dbReference>
<feature type="domain" description="G-protein coupled receptors family 1 profile" evidence="10">
    <location>
        <begin position="61"/>
        <end position="317"/>
    </location>
</feature>
<dbReference type="AlphaFoldDB" id="A0A8S3WI56"/>
<feature type="transmembrane region" description="Helical" evidence="9">
    <location>
        <begin position="82"/>
        <end position="102"/>
    </location>
</feature>
<dbReference type="OrthoDB" id="9946013at2759"/>
<evidence type="ECO:0000256" key="3">
    <source>
        <dbReference type="ARBA" id="ARBA00022692"/>
    </source>
</evidence>
<dbReference type="InterPro" id="IPR017452">
    <property type="entry name" value="GPCR_Rhodpsn_7TM"/>
</dbReference>
<dbReference type="Proteomes" id="UP000691718">
    <property type="component" value="Unassembled WGS sequence"/>
</dbReference>
<accession>A0A8S3WI56</accession>
<evidence type="ECO:0000256" key="4">
    <source>
        <dbReference type="ARBA" id="ARBA00022989"/>
    </source>
</evidence>
<dbReference type="GO" id="GO:0004930">
    <property type="term" value="F:G protein-coupled receptor activity"/>
    <property type="evidence" value="ECO:0007669"/>
    <property type="project" value="UniProtKB-KW"/>
</dbReference>
<feature type="transmembrane region" description="Helical" evidence="9">
    <location>
        <begin position="50"/>
        <end position="70"/>
    </location>
</feature>
<proteinExistence type="inferred from homology"/>
<keyword evidence="3 9" id="KW-0812">Transmembrane</keyword>
<feature type="transmembrane region" description="Helical" evidence="9">
    <location>
        <begin position="161"/>
        <end position="179"/>
    </location>
</feature>
<protein>
    <submittedName>
        <fullName evidence="11">(apollo) hypothetical protein</fullName>
    </submittedName>
</protein>
<evidence type="ECO:0000313" key="12">
    <source>
        <dbReference type="Proteomes" id="UP000691718"/>
    </source>
</evidence>
<evidence type="ECO:0000256" key="9">
    <source>
        <dbReference type="SAM" id="Phobius"/>
    </source>
</evidence>
<reference evidence="11" key="1">
    <citation type="submission" date="2021-04" db="EMBL/GenBank/DDBJ databases">
        <authorList>
            <person name="Tunstrom K."/>
        </authorList>
    </citation>
    <scope>NUCLEOTIDE SEQUENCE</scope>
</reference>
<feature type="transmembrane region" description="Helical" evidence="9">
    <location>
        <begin position="300"/>
        <end position="320"/>
    </location>
</feature>